<reference evidence="2 3" key="1">
    <citation type="submission" date="2016-03" db="EMBL/GenBank/DDBJ databases">
        <title>Cyphomyrmex costatus WGS genome.</title>
        <authorList>
            <person name="Nygaard S."/>
            <person name="Hu H."/>
            <person name="Boomsma J."/>
            <person name="Zhang G."/>
        </authorList>
    </citation>
    <scope>NUCLEOTIDE SEQUENCE [LARGE SCALE GENOMIC DNA]</scope>
    <source>
        <strain evidence="2">MS0001</strain>
        <tissue evidence="2">Whole body</tissue>
    </source>
</reference>
<feature type="compositionally biased region" description="Polar residues" evidence="1">
    <location>
        <begin position="14"/>
        <end position="24"/>
    </location>
</feature>
<sequence length="213" mass="23474">MSPDCPLTRWLANRPTNRPTNQPGITYRDTNRRKWNFLPSRRQAGQPDDGLIDVAGLAVRQPLYTGTSRPDLPITPKIDDRLNRYACSSLNGPHVAVNRARTNHPIADTIFDFRSIARVCLITVARSDTVSSLTERISKTKRRSVYRPRAIGVGSVREWSVCSRLAAQRLRAAVLGFRALLDKPSKKSPMPGEMGAGVALEGGGSVAELEGDR</sequence>
<organism evidence="2 3">
    <name type="scientific">Cyphomyrmex costatus</name>
    <dbReference type="NCBI Taxonomy" id="456900"/>
    <lineage>
        <taxon>Eukaryota</taxon>
        <taxon>Metazoa</taxon>
        <taxon>Ecdysozoa</taxon>
        <taxon>Arthropoda</taxon>
        <taxon>Hexapoda</taxon>
        <taxon>Insecta</taxon>
        <taxon>Pterygota</taxon>
        <taxon>Neoptera</taxon>
        <taxon>Endopterygota</taxon>
        <taxon>Hymenoptera</taxon>
        <taxon>Apocrita</taxon>
        <taxon>Aculeata</taxon>
        <taxon>Formicoidea</taxon>
        <taxon>Formicidae</taxon>
        <taxon>Myrmicinae</taxon>
        <taxon>Cyphomyrmex</taxon>
    </lineage>
</organism>
<accession>A0A151IMV5</accession>
<feature type="region of interest" description="Disordered" evidence="1">
    <location>
        <begin position="1"/>
        <end position="28"/>
    </location>
</feature>
<dbReference type="EMBL" id="KQ977019">
    <property type="protein sequence ID" value="KYN06285.1"/>
    <property type="molecule type" value="Genomic_DNA"/>
</dbReference>
<feature type="region of interest" description="Disordered" evidence="1">
    <location>
        <begin position="184"/>
        <end position="213"/>
    </location>
</feature>
<name>A0A151IMV5_9HYME</name>
<evidence type="ECO:0000313" key="2">
    <source>
        <dbReference type="EMBL" id="KYN06285.1"/>
    </source>
</evidence>
<protein>
    <submittedName>
        <fullName evidence="2">Uncharacterized protein</fullName>
    </submittedName>
</protein>
<dbReference type="Proteomes" id="UP000078542">
    <property type="component" value="Unassembled WGS sequence"/>
</dbReference>
<gene>
    <name evidence="2" type="ORF">ALC62_02777</name>
</gene>
<evidence type="ECO:0000313" key="3">
    <source>
        <dbReference type="Proteomes" id="UP000078542"/>
    </source>
</evidence>
<keyword evidence="3" id="KW-1185">Reference proteome</keyword>
<proteinExistence type="predicted"/>
<dbReference type="AlphaFoldDB" id="A0A151IMV5"/>
<evidence type="ECO:0000256" key="1">
    <source>
        <dbReference type="SAM" id="MobiDB-lite"/>
    </source>
</evidence>